<protein>
    <recommendedName>
        <fullName evidence="1">Nudix hydrolase domain-containing protein</fullName>
    </recommendedName>
</protein>
<evidence type="ECO:0000313" key="2">
    <source>
        <dbReference type="EMBL" id="KAK3171236.1"/>
    </source>
</evidence>
<dbReference type="PANTHER" id="PTHR43736">
    <property type="entry name" value="ADP-RIBOSE PYROPHOSPHATASE"/>
    <property type="match status" value="1"/>
</dbReference>
<gene>
    <name evidence="2" type="ORF">OEA41_003320</name>
</gene>
<evidence type="ECO:0000313" key="3">
    <source>
        <dbReference type="Proteomes" id="UP001276659"/>
    </source>
</evidence>
<dbReference type="InterPro" id="IPR015797">
    <property type="entry name" value="NUDIX_hydrolase-like_dom_sf"/>
</dbReference>
<dbReference type="EMBL" id="JASNWA010000008">
    <property type="protein sequence ID" value="KAK3171236.1"/>
    <property type="molecule type" value="Genomic_DNA"/>
</dbReference>
<dbReference type="PANTHER" id="PTHR43736:SF1">
    <property type="entry name" value="DIHYDRONEOPTERIN TRIPHOSPHATE DIPHOSPHATASE"/>
    <property type="match status" value="1"/>
</dbReference>
<comment type="caution">
    <text evidence="2">The sequence shown here is derived from an EMBL/GenBank/DDBJ whole genome shotgun (WGS) entry which is preliminary data.</text>
</comment>
<reference evidence="2" key="1">
    <citation type="submission" date="2022-11" db="EMBL/GenBank/DDBJ databases">
        <title>Chromosomal genome sequence assembly and mating type (MAT) locus characterization of the leprose asexual lichenized fungus Lepraria neglecta (Nyl.) Erichsen.</title>
        <authorList>
            <person name="Allen J.L."/>
            <person name="Pfeffer B."/>
        </authorList>
    </citation>
    <scope>NUCLEOTIDE SEQUENCE</scope>
    <source>
        <strain evidence="2">Allen 5258</strain>
    </source>
</reference>
<dbReference type="Pfam" id="PF00293">
    <property type="entry name" value="NUDIX"/>
    <property type="match status" value="1"/>
</dbReference>
<name>A0AAE0DIW2_9LECA</name>
<sequence length="233" mass="25213">MASNPTPIQISIPPTLHPLTIPLITYLTTHNNLYTNLAIGALIFLASPQNKPTRLLLLRRAATESAFPNLWEVPGGSSDASDPTILHSVARETFEETGLRLTRFVRGVGAGVEFVTPGKEGKGERRWVKLSFEIEVAEVHGVGGGGGHLHGASCQHEDGEKGNGVGDGGIDVEITLDPEEHQEYAWATEEDIRGDRYPIVTPEQKAVMLEGFALRKGDSDRVKAWIDGTQEGS</sequence>
<organism evidence="2 3">
    <name type="scientific">Lepraria neglecta</name>
    <dbReference type="NCBI Taxonomy" id="209136"/>
    <lineage>
        <taxon>Eukaryota</taxon>
        <taxon>Fungi</taxon>
        <taxon>Dikarya</taxon>
        <taxon>Ascomycota</taxon>
        <taxon>Pezizomycotina</taxon>
        <taxon>Lecanoromycetes</taxon>
        <taxon>OSLEUM clade</taxon>
        <taxon>Lecanoromycetidae</taxon>
        <taxon>Lecanorales</taxon>
        <taxon>Lecanorineae</taxon>
        <taxon>Stereocaulaceae</taxon>
        <taxon>Lepraria</taxon>
    </lineage>
</organism>
<dbReference type="AlphaFoldDB" id="A0AAE0DIW2"/>
<dbReference type="Proteomes" id="UP001276659">
    <property type="component" value="Unassembled WGS sequence"/>
</dbReference>
<dbReference type="PROSITE" id="PS51462">
    <property type="entry name" value="NUDIX"/>
    <property type="match status" value="1"/>
</dbReference>
<accession>A0AAE0DIW2</accession>
<dbReference type="CDD" id="cd02883">
    <property type="entry name" value="NUDIX_Hydrolase"/>
    <property type="match status" value="1"/>
</dbReference>
<feature type="domain" description="Nudix hydrolase" evidence="1">
    <location>
        <begin position="34"/>
        <end position="214"/>
    </location>
</feature>
<proteinExistence type="predicted"/>
<dbReference type="InterPro" id="IPR000086">
    <property type="entry name" value="NUDIX_hydrolase_dom"/>
</dbReference>
<evidence type="ECO:0000259" key="1">
    <source>
        <dbReference type="PROSITE" id="PS51462"/>
    </source>
</evidence>
<dbReference type="SUPFAM" id="SSF55811">
    <property type="entry name" value="Nudix"/>
    <property type="match status" value="1"/>
</dbReference>
<dbReference type="Gene3D" id="3.90.79.10">
    <property type="entry name" value="Nucleoside Triphosphate Pyrophosphohydrolase"/>
    <property type="match status" value="1"/>
</dbReference>
<keyword evidence="3" id="KW-1185">Reference proteome</keyword>